<comment type="similarity">
    <text evidence="1">Belongs to the protein-tyrosine phosphatase family. Non-receptor class dual specificity subfamily.</text>
</comment>
<dbReference type="EMBL" id="JASBNA010000002">
    <property type="protein sequence ID" value="KAK7694573.1"/>
    <property type="molecule type" value="Genomic_DNA"/>
</dbReference>
<gene>
    <name evidence="8" type="ORF">QCA50_001759</name>
</gene>
<dbReference type="InterPro" id="IPR000387">
    <property type="entry name" value="Tyr_Pase_dom"/>
</dbReference>
<feature type="domain" description="Tyrosine specific protein phosphatases" evidence="7">
    <location>
        <begin position="242"/>
        <end position="299"/>
    </location>
</feature>
<feature type="compositionally biased region" description="Polar residues" evidence="5">
    <location>
        <begin position="591"/>
        <end position="601"/>
    </location>
</feature>
<dbReference type="InterPro" id="IPR029021">
    <property type="entry name" value="Prot-tyrosine_phosphatase-like"/>
</dbReference>
<dbReference type="PROSITE" id="PS50054">
    <property type="entry name" value="TYR_PHOSPHATASE_DUAL"/>
    <property type="match status" value="1"/>
</dbReference>
<evidence type="ECO:0000313" key="9">
    <source>
        <dbReference type="Proteomes" id="UP001385951"/>
    </source>
</evidence>
<organism evidence="8 9">
    <name type="scientific">Cerrena zonata</name>
    <dbReference type="NCBI Taxonomy" id="2478898"/>
    <lineage>
        <taxon>Eukaryota</taxon>
        <taxon>Fungi</taxon>
        <taxon>Dikarya</taxon>
        <taxon>Basidiomycota</taxon>
        <taxon>Agaricomycotina</taxon>
        <taxon>Agaricomycetes</taxon>
        <taxon>Polyporales</taxon>
        <taxon>Cerrenaceae</taxon>
        <taxon>Cerrena</taxon>
    </lineage>
</organism>
<dbReference type="GO" id="GO:0033550">
    <property type="term" value="F:MAP kinase tyrosine phosphatase activity"/>
    <property type="evidence" value="ECO:0007669"/>
    <property type="project" value="TreeGrafter"/>
</dbReference>
<dbReference type="GO" id="GO:0005737">
    <property type="term" value="C:cytoplasm"/>
    <property type="evidence" value="ECO:0007669"/>
    <property type="project" value="TreeGrafter"/>
</dbReference>
<comment type="caution">
    <text evidence="8">The sequence shown here is derived from an EMBL/GenBank/DDBJ whole genome shotgun (WGS) entry which is preliminary data.</text>
</comment>
<feature type="region of interest" description="Disordered" evidence="5">
    <location>
        <begin position="336"/>
        <end position="357"/>
    </location>
</feature>
<dbReference type="PANTHER" id="PTHR10159">
    <property type="entry name" value="DUAL SPECIFICITY PROTEIN PHOSPHATASE"/>
    <property type="match status" value="1"/>
</dbReference>
<dbReference type="PROSITE" id="PS50056">
    <property type="entry name" value="TYR_PHOSPHATASE_2"/>
    <property type="match status" value="1"/>
</dbReference>
<dbReference type="PROSITE" id="PS00383">
    <property type="entry name" value="TYR_PHOSPHATASE_1"/>
    <property type="match status" value="1"/>
</dbReference>
<dbReference type="SUPFAM" id="SSF52799">
    <property type="entry name" value="(Phosphotyrosine protein) phosphatases II"/>
    <property type="match status" value="1"/>
</dbReference>
<name>A0AAW0GLW0_9APHY</name>
<feature type="region of interest" description="Disordered" evidence="5">
    <location>
        <begin position="458"/>
        <end position="497"/>
    </location>
</feature>
<evidence type="ECO:0000256" key="5">
    <source>
        <dbReference type="SAM" id="MobiDB-lite"/>
    </source>
</evidence>
<accession>A0AAW0GLW0</accession>
<feature type="domain" description="Tyrosine-protein phosphatase" evidence="6">
    <location>
        <begin position="144"/>
        <end position="334"/>
    </location>
</feature>
<feature type="region of interest" description="Disordered" evidence="5">
    <location>
        <begin position="516"/>
        <end position="604"/>
    </location>
</feature>
<evidence type="ECO:0000256" key="3">
    <source>
        <dbReference type="ARBA" id="ARBA00022801"/>
    </source>
</evidence>
<keyword evidence="3" id="KW-0378">Hydrolase</keyword>
<dbReference type="EC" id="3.1.3.48" evidence="2"/>
<proteinExistence type="inferred from homology"/>
<evidence type="ECO:0000256" key="2">
    <source>
        <dbReference type="ARBA" id="ARBA00013064"/>
    </source>
</evidence>
<dbReference type="InterPro" id="IPR020422">
    <property type="entry name" value="TYR_PHOSPHATASE_DUAL_dom"/>
</dbReference>
<dbReference type="GO" id="GO:0008330">
    <property type="term" value="F:protein tyrosine/threonine phosphatase activity"/>
    <property type="evidence" value="ECO:0007669"/>
    <property type="project" value="TreeGrafter"/>
</dbReference>
<evidence type="ECO:0000259" key="7">
    <source>
        <dbReference type="PROSITE" id="PS50056"/>
    </source>
</evidence>
<dbReference type="Proteomes" id="UP001385951">
    <property type="component" value="Unassembled WGS sequence"/>
</dbReference>
<dbReference type="SMART" id="SM00195">
    <property type="entry name" value="DSPc"/>
    <property type="match status" value="1"/>
</dbReference>
<dbReference type="Gene3D" id="3.90.190.10">
    <property type="entry name" value="Protein tyrosine phosphatase superfamily"/>
    <property type="match status" value="1"/>
</dbReference>
<dbReference type="GO" id="GO:0043409">
    <property type="term" value="P:negative regulation of MAPK cascade"/>
    <property type="evidence" value="ECO:0007669"/>
    <property type="project" value="TreeGrafter"/>
</dbReference>
<reference evidence="8 9" key="1">
    <citation type="submission" date="2022-09" db="EMBL/GenBank/DDBJ databases">
        <authorList>
            <person name="Palmer J.M."/>
        </authorList>
    </citation>
    <scope>NUCLEOTIDE SEQUENCE [LARGE SCALE GENOMIC DNA]</scope>
    <source>
        <strain evidence="8 9">DSM 7382</strain>
    </source>
</reference>
<dbReference type="InterPro" id="IPR000340">
    <property type="entry name" value="Dual-sp_phosphatase_cat-dom"/>
</dbReference>
<protein>
    <recommendedName>
        <fullName evidence="2">protein-tyrosine-phosphatase</fullName>
        <ecNumber evidence="2">3.1.3.48</ecNumber>
    </recommendedName>
</protein>
<dbReference type="Pfam" id="PF00782">
    <property type="entry name" value="DSPc"/>
    <property type="match status" value="1"/>
</dbReference>
<keyword evidence="9" id="KW-1185">Reference proteome</keyword>
<evidence type="ECO:0000259" key="6">
    <source>
        <dbReference type="PROSITE" id="PS50054"/>
    </source>
</evidence>
<dbReference type="InterPro" id="IPR016130">
    <property type="entry name" value="Tyr_Pase_AS"/>
</dbReference>
<feature type="compositionally biased region" description="Polar residues" evidence="5">
    <location>
        <begin position="338"/>
        <end position="348"/>
    </location>
</feature>
<dbReference type="PANTHER" id="PTHR10159:SF519">
    <property type="entry name" value="DUAL SPECIFICITY PROTEIN PHOSPHATASE MPK3"/>
    <property type="match status" value="1"/>
</dbReference>
<evidence type="ECO:0000313" key="8">
    <source>
        <dbReference type="EMBL" id="KAK7694573.1"/>
    </source>
</evidence>
<dbReference type="AlphaFoldDB" id="A0AAW0GLW0"/>
<sequence>MDTATPRPMSTFKLAMPKKKAPPASLRINTPAQNLNIALDFSDTSAPASTLSSATSDSDSFVFPPPFKSRSRNMNKLSLTLPSAQSSSNSLLIPEAPLSPAQLPAVPSRRRPSVLSLPNASTGTLLHRKDEDGDSSAAVSYLDGPIQILPGIWLGSEDNARDWKTLMERGIKSILNVAKEVTTVFDNSTAQPLRPFMSTPDLSVTNSTSESTYYPAHIQSGRPAMHYLKLHWSHGQSDLVRKGFPEAMQFVDQALERGDGVLIHCQCGVSRSATMVIALVMRAAAQCSTSVPPEVWALKGMHGAYAFVKEKSKCVSPNMSLIYQLLDYERSFKKGATSPATSEFSSMAQEEEEWGRRRQMLEDTDDDQESMEVMREARALDKAMEDRLIARKSSASSVGSTGTGRGMGQAWRNRYGNRKRAGSIASVVTAGSVLSEDLVEEDEEAELLGVHGGFASTTEDELSSLSSADPNSRQTSPCNVDGDLPSHRMPPPSAPAHRSKFLLPPVPATAVRSSFDFPSRTQPKMKARRRPPPLVGVLPPVPSSPITPINEPATAIPGPRSRVSTRKLELPPPAFRKGTSSRSSSSSSLSHPMSATPSQTLFVFPPSPTRATLYTPSTMTLTSNSSFPLSTLSTPRVSTFRTQGGRTKSFIGLPSVSTPTVASSRVDARGWVGLN</sequence>
<feature type="compositionally biased region" description="Low complexity" evidence="5">
    <location>
        <begin position="580"/>
        <end position="590"/>
    </location>
</feature>
<dbReference type="GO" id="GO:0017017">
    <property type="term" value="F:MAP kinase tyrosine/serine/threonine phosphatase activity"/>
    <property type="evidence" value="ECO:0007669"/>
    <property type="project" value="TreeGrafter"/>
</dbReference>
<evidence type="ECO:0000256" key="4">
    <source>
        <dbReference type="ARBA" id="ARBA00022912"/>
    </source>
</evidence>
<evidence type="ECO:0000256" key="1">
    <source>
        <dbReference type="ARBA" id="ARBA00008601"/>
    </source>
</evidence>
<keyword evidence="4" id="KW-0904">Protein phosphatase</keyword>
<feature type="region of interest" description="Disordered" evidence="5">
    <location>
        <begin position="391"/>
        <end position="410"/>
    </location>
</feature>